<dbReference type="Pfam" id="PF03732">
    <property type="entry name" value="Retrotrans_gag"/>
    <property type="match status" value="1"/>
</dbReference>
<dbReference type="OrthoDB" id="1751327at2759"/>
<dbReference type="Proteomes" id="UP000326396">
    <property type="component" value="Linkage Group LG2"/>
</dbReference>
<gene>
    <name evidence="2" type="ORF">E3N88_23061</name>
</gene>
<feature type="domain" description="Retrotransposon gag" evidence="1">
    <location>
        <begin position="104"/>
        <end position="202"/>
    </location>
</feature>
<sequence>MAGRRGGRRNAGGRGNINLTAAELNALINERVEEALATREDTRNQNPLNQGANPNPPLCTFKMFLDCKPHSFNDTEGAVGLLRWNEKAESAFAMSNCRNEGRVKFAARSLEGVALTWWNANVQNLGLDTANALPWDDFKRMQNREYYPRGEVQKQETEFWNYKMIGSEVEAYTAQSYELAHLRQDMVTPAYKHIEKYIEGLPP</sequence>
<proteinExistence type="predicted"/>
<dbReference type="AlphaFoldDB" id="A0A5N6NDZ3"/>
<evidence type="ECO:0000313" key="3">
    <source>
        <dbReference type="Proteomes" id="UP000326396"/>
    </source>
</evidence>
<evidence type="ECO:0000313" key="2">
    <source>
        <dbReference type="EMBL" id="KAD4585460.1"/>
    </source>
</evidence>
<protein>
    <recommendedName>
        <fullName evidence="1">Retrotransposon gag domain-containing protein</fullName>
    </recommendedName>
</protein>
<evidence type="ECO:0000259" key="1">
    <source>
        <dbReference type="Pfam" id="PF03732"/>
    </source>
</evidence>
<dbReference type="EMBL" id="SZYD01000012">
    <property type="protein sequence ID" value="KAD4585460.1"/>
    <property type="molecule type" value="Genomic_DNA"/>
</dbReference>
<organism evidence="2 3">
    <name type="scientific">Mikania micrantha</name>
    <name type="common">bitter vine</name>
    <dbReference type="NCBI Taxonomy" id="192012"/>
    <lineage>
        <taxon>Eukaryota</taxon>
        <taxon>Viridiplantae</taxon>
        <taxon>Streptophyta</taxon>
        <taxon>Embryophyta</taxon>
        <taxon>Tracheophyta</taxon>
        <taxon>Spermatophyta</taxon>
        <taxon>Magnoliopsida</taxon>
        <taxon>eudicotyledons</taxon>
        <taxon>Gunneridae</taxon>
        <taxon>Pentapetalae</taxon>
        <taxon>asterids</taxon>
        <taxon>campanulids</taxon>
        <taxon>Asterales</taxon>
        <taxon>Asteraceae</taxon>
        <taxon>Asteroideae</taxon>
        <taxon>Heliantheae alliance</taxon>
        <taxon>Eupatorieae</taxon>
        <taxon>Mikania</taxon>
    </lineage>
</organism>
<name>A0A5N6NDZ3_9ASTR</name>
<comment type="caution">
    <text evidence="2">The sequence shown here is derived from an EMBL/GenBank/DDBJ whole genome shotgun (WGS) entry which is preliminary data.</text>
</comment>
<accession>A0A5N6NDZ3</accession>
<reference evidence="2 3" key="1">
    <citation type="submission" date="2019-05" db="EMBL/GenBank/DDBJ databases">
        <title>Mikania micrantha, genome provides insights into the molecular mechanism of rapid growth.</title>
        <authorList>
            <person name="Liu B."/>
        </authorList>
    </citation>
    <scope>NUCLEOTIDE SEQUENCE [LARGE SCALE GENOMIC DNA]</scope>
    <source>
        <strain evidence="2">NLD-2019</strain>
        <tissue evidence="2">Leaf</tissue>
    </source>
</reference>
<dbReference type="InterPro" id="IPR005162">
    <property type="entry name" value="Retrotrans_gag_dom"/>
</dbReference>
<keyword evidence="3" id="KW-1185">Reference proteome</keyword>